<dbReference type="AlphaFoldDB" id="A0ABD5HG24"/>
<sequence>MRENGVVYIDKSGGSTYGHKECLMAMVDVKPDALALHPGSEKSKK</sequence>
<name>A0ABD5HG24_9ENTR</name>
<accession>A0ABD5HG24</accession>
<reference evidence="1 2" key="1">
    <citation type="submission" date="2023-10" db="EMBL/GenBank/DDBJ databases">
        <title>Fecal carriage and genetic characteristics of carbapenem-resistant Enterobacterales among healthy adults from four provinces of China.</title>
        <authorList>
            <person name="Li Y."/>
            <person name="Zhang R."/>
        </authorList>
    </citation>
    <scope>NUCLEOTIDE SEQUENCE [LARGE SCALE GENOMIC DNA]</scope>
    <source>
        <strain evidence="1 2">HN-157</strain>
    </source>
</reference>
<evidence type="ECO:0000313" key="1">
    <source>
        <dbReference type="EMBL" id="MDW2717609.1"/>
    </source>
</evidence>
<comment type="caution">
    <text evidence="1">The sequence shown here is derived from an EMBL/GenBank/DDBJ whole genome shotgun (WGS) entry which is preliminary data.</text>
</comment>
<protein>
    <submittedName>
        <fullName evidence="1">Uncharacterized protein</fullName>
    </submittedName>
</protein>
<proteinExistence type="predicted"/>
<dbReference type="RefSeq" id="WP_024266220.1">
    <property type="nucleotide sequence ID" value="NZ_JAQSLB010000030.1"/>
</dbReference>
<organism evidence="1 2">
    <name type="scientific">Klebsiella pasteurii</name>
    <dbReference type="NCBI Taxonomy" id="2587529"/>
    <lineage>
        <taxon>Bacteria</taxon>
        <taxon>Pseudomonadati</taxon>
        <taxon>Pseudomonadota</taxon>
        <taxon>Gammaproteobacteria</taxon>
        <taxon>Enterobacterales</taxon>
        <taxon>Enterobacteriaceae</taxon>
        <taxon>Klebsiella/Raoultella group</taxon>
        <taxon>Klebsiella</taxon>
    </lineage>
</organism>
<dbReference type="Proteomes" id="UP001287436">
    <property type="component" value="Unassembled WGS sequence"/>
</dbReference>
<evidence type="ECO:0000313" key="2">
    <source>
        <dbReference type="Proteomes" id="UP001287436"/>
    </source>
</evidence>
<gene>
    <name evidence="1" type="ORF">RYZ49_17550</name>
</gene>
<dbReference type="EMBL" id="JAWPBP010000015">
    <property type="protein sequence ID" value="MDW2717609.1"/>
    <property type="molecule type" value="Genomic_DNA"/>
</dbReference>